<reference evidence="2 3" key="1">
    <citation type="journal article" date="2016" name="Front. Microbiol.">
        <title>Genome and transcriptome sequences reveal the specific parasitism of the nematophagous Purpureocillium lilacinum 36-1.</title>
        <authorList>
            <person name="Xie J."/>
            <person name="Li S."/>
            <person name="Mo C."/>
            <person name="Xiao X."/>
            <person name="Peng D."/>
            <person name="Wang G."/>
            <person name="Xiao Y."/>
        </authorList>
    </citation>
    <scope>NUCLEOTIDE SEQUENCE [LARGE SCALE GENOMIC DNA]</scope>
    <source>
        <strain evidence="2 3">36-1</strain>
    </source>
</reference>
<name>A0A2U3DT61_PURLI</name>
<dbReference type="InterPro" id="IPR036420">
    <property type="entry name" value="BRCT_dom_sf"/>
</dbReference>
<dbReference type="Proteomes" id="UP000245956">
    <property type="component" value="Unassembled WGS sequence"/>
</dbReference>
<proteinExistence type="predicted"/>
<comment type="caution">
    <text evidence="2">The sequence shown here is derived from an EMBL/GenBank/DDBJ whole genome shotgun (WGS) entry which is preliminary data.</text>
</comment>
<evidence type="ECO:0000256" key="1">
    <source>
        <dbReference type="SAM" id="MobiDB-lite"/>
    </source>
</evidence>
<sequence>MDFESPQGLSFGLAGTFSVKQDRIATQFKKFGVKREKDVKKCDFIIANTDALSNKFVNDARAANLPVLNEVWIESVLEGQAWIVPDATHFHFEPGSPSAPEASEEKRKQDEEKRKQDEDEEKRKQDEAKRKKDEEKRKQDEEKRKQDEEKRKQDEEKRKQDEEKRKQDEEKRKQDEEKRKQDEEKRKQDEEKRKQDEEKRKQDEEKRKQDEEKRKQDEEKRKQDEEKRKQDEEKRKQDEEKRKQDEEKRKQDEEKRKQDEEKRKQDEEKRKQDEEKRKQDEEKRKQDEEKRKQDEEKRKQDEEKRKQDEEKRKQDEEKRKQDEEKRKQDEEKRKQDEEKRKQDEEKRKQDEEKRKQDEEKRKQDEEKRKQDEEKRKQDEEKRKQGGGDPPPDKDGHQTEDENESTDEESPDPDEESPEPEGDKSKGQHEGKRKPTGQAPPILKPAWGGRTVEGARAHWYNSSRAQNELVVAVHPADEHKPEHQQRKNYVLNIDFVVRHFLFVSDPQTEFPAHHIPAKTKRNLRASWLLPRKDQGAQGQAYIDKRGHVLSVTGDAILRGHKMDDFDWWGTATDGRVCYNAGILPGETEPQVWARTTQKKIWKHIDAEIDAIRQVFGQPALAEETVRRRTGDGKSRILENLVEGERWLKEEDDD</sequence>
<gene>
    <name evidence="2" type="ORF">PCL_07033</name>
</gene>
<dbReference type="EMBL" id="LCWV01000033">
    <property type="protein sequence ID" value="PWI65432.1"/>
    <property type="molecule type" value="Genomic_DNA"/>
</dbReference>
<feature type="compositionally biased region" description="Basic and acidic residues" evidence="1">
    <location>
        <begin position="103"/>
        <end position="399"/>
    </location>
</feature>
<accession>A0A2U3DT61</accession>
<feature type="compositionally biased region" description="Basic and acidic residues" evidence="1">
    <location>
        <begin position="420"/>
        <end position="429"/>
    </location>
</feature>
<dbReference type="SUPFAM" id="SSF52113">
    <property type="entry name" value="BRCT domain"/>
    <property type="match status" value="1"/>
</dbReference>
<feature type="compositionally biased region" description="Acidic residues" evidence="1">
    <location>
        <begin position="400"/>
        <end position="419"/>
    </location>
</feature>
<evidence type="ECO:0000313" key="2">
    <source>
        <dbReference type="EMBL" id="PWI65432.1"/>
    </source>
</evidence>
<dbReference type="AlphaFoldDB" id="A0A2U3DT61"/>
<feature type="region of interest" description="Disordered" evidence="1">
    <location>
        <begin position="89"/>
        <end position="446"/>
    </location>
</feature>
<organism evidence="2 3">
    <name type="scientific">Purpureocillium lilacinum</name>
    <name type="common">Paecilomyces lilacinus</name>
    <dbReference type="NCBI Taxonomy" id="33203"/>
    <lineage>
        <taxon>Eukaryota</taxon>
        <taxon>Fungi</taxon>
        <taxon>Dikarya</taxon>
        <taxon>Ascomycota</taxon>
        <taxon>Pezizomycotina</taxon>
        <taxon>Sordariomycetes</taxon>
        <taxon>Hypocreomycetidae</taxon>
        <taxon>Hypocreales</taxon>
        <taxon>Ophiocordycipitaceae</taxon>
        <taxon>Purpureocillium</taxon>
    </lineage>
</organism>
<evidence type="ECO:0008006" key="4">
    <source>
        <dbReference type="Google" id="ProtNLM"/>
    </source>
</evidence>
<protein>
    <recommendedName>
        <fullName evidence="4">BRCT domain-containing protein</fullName>
    </recommendedName>
</protein>
<evidence type="ECO:0000313" key="3">
    <source>
        <dbReference type="Proteomes" id="UP000245956"/>
    </source>
</evidence>